<dbReference type="EMBL" id="QRAP01000008">
    <property type="protein sequence ID" value="RDK87931.1"/>
    <property type="molecule type" value="Genomic_DNA"/>
</dbReference>
<organism evidence="2 3">
    <name type="scientific">Enterobacillus tribolii</name>
    <dbReference type="NCBI Taxonomy" id="1487935"/>
    <lineage>
        <taxon>Bacteria</taxon>
        <taxon>Pseudomonadati</taxon>
        <taxon>Pseudomonadota</taxon>
        <taxon>Gammaproteobacteria</taxon>
        <taxon>Enterobacterales</taxon>
        <taxon>Hafniaceae</taxon>
        <taxon>Enterobacillus</taxon>
    </lineage>
</organism>
<comment type="caution">
    <text evidence="2">The sequence shown here is derived from an EMBL/GenBank/DDBJ whole genome shotgun (WGS) entry which is preliminary data.</text>
</comment>
<evidence type="ECO:0000313" key="3">
    <source>
        <dbReference type="Proteomes" id="UP000254848"/>
    </source>
</evidence>
<protein>
    <recommendedName>
        <fullName evidence="4">MbeD/MobD like protein</fullName>
    </recommendedName>
</protein>
<evidence type="ECO:0000256" key="1">
    <source>
        <dbReference type="SAM" id="Coils"/>
    </source>
</evidence>
<keyword evidence="1" id="KW-0175">Coiled coil</keyword>
<dbReference type="RefSeq" id="WP_115459687.1">
    <property type="nucleotide sequence ID" value="NZ_QRAP01000008.1"/>
</dbReference>
<name>A0A370QHU6_9GAMM</name>
<dbReference type="AlphaFoldDB" id="A0A370QHU6"/>
<reference evidence="2 3" key="1">
    <citation type="submission" date="2018-07" db="EMBL/GenBank/DDBJ databases">
        <title>Genomic Encyclopedia of Type Strains, Phase IV (KMG-IV): sequencing the most valuable type-strain genomes for metagenomic binning, comparative biology and taxonomic classification.</title>
        <authorList>
            <person name="Goeker M."/>
        </authorList>
    </citation>
    <scope>NUCLEOTIDE SEQUENCE [LARGE SCALE GENOMIC DNA]</scope>
    <source>
        <strain evidence="2 3">DSM 103736</strain>
    </source>
</reference>
<feature type="coiled-coil region" evidence="1">
    <location>
        <begin position="1"/>
        <end position="60"/>
    </location>
</feature>
<accession>A0A370QHU6</accession>
<sequence>MSDLEQQLRNSLAALDELKESFDQQRMVWQQECEGLRAQLEQARMREEAMLRKNEQLTRKLVDLGSLPENNSLLRQFKMVGAHLDSLAQDASAFNQYLDSLDPTRR</sequence>
<dbReference type="Proteomes" id="UP000254848">
    <property type="component" value="Unassembled WGS sequence"/>
</dbReference>
<evidence type="ECO:0000313" key="2">
    <source>
        <dbReference type="EMBL" id="RDK87931.1"/>
    </source>
</evidence>
<evidence type="ECO:0008006" key="4">
    <source>
        <dbReference type="Google" id="ProtNLM"/>
    </source>
</evidence>
<dbReference type="OrthoDB" id="6415292at2"/>
<gene>
    <name evidence="2" type="ORF">C8D90_108213</name>
</gene>
<proteinExistence type="predicted"/>
<keyword evidence="3" id="KW-1185">Reference proteome</keyword>